<feature type="domain" description="Putative beta-lactamase-inhibitor-like PepSY-like" evidence="1">
    <location>
        <begin position="67"/>
        <end position="146"/>
    </location>
</feature>
<dbReference type="PROSITE" id="PS51257">
    <property type="entry name" value="PROKAR_LIPOPROTEIN"/>
    <property type="match status" value="1"/>
</dbReference>
<gene>
    <name evidence="2" type="ORF">FVR03_08135</name>
</gene>
<accession>A0A5C8K7E0</accession>
<dbReference type="AlphaFoldDB" id="A0A5C8K7E0"/>
<dbReference type="Gene3D" id="3.40.1420.30">
    <property type="match status" value="1"/>
</dbReference>
<organism evidence="2 3">
    <name type="scientific">Pontibacter qinzhouensis</name>
    <dbReference type="NCBI Taxonomy" id="2603253"/>
    <lineage>
        <taxon>Bacteria</taxon>
        <taxon>Pseudomonadati</taxon>
        <taxon>Bacteroidota</taxon>
        <taxon>Cytophagia</taxon>
        <taxon>Cytophagales</taxon>
        <taxon>Hymenobacteraceae</taxon>
        <taxon>Pontibacter</taxon>
    </lineage>
</organism>
<sequence>MNKQIKHFFSFLPLLATLAIFSGCDKDSDTVVPESELPAQALSFIATHFAGQTIAQVVEEKERADVSYDVKLTDSTKLEFTSAGTCTSIESAAKLPDSVVPAEIRDYVTTNYSPYEVRAWELEKNDQEVKLTNGVELKFDLNNNFLRVDD</sequence>
<dbReference type="EMBL" id="VRTY01000024">
    <property type="protein sequence ID" value="TXK48133.1"/>
    <property type="molecule type" value="Genomic_DNA"/>
</dbReference>
<protein>
    <recommendedName>
        <fullName evidence="1">Putative beta-lactamase-inhibitor-like PepSY-like domain-containing protein</fullName>
    </recommendedName>
</protein>
<dbReference type="Pfam" id="PF11396">
    <property type="entry name" value="PepSY_like"/>
    <property type="match status" value="1"/>
</dbReference>
<evidence type="ECO:0000313" key="2">
    <source>
        <dbReference type="EMBL" id="TXK48133.1"/>
    </source>
</evidence>
<dbReference type="OrthoDB" id="710080at2"/>
<evidence type="ECO:0000313" key="3">
    <source>
        <dbReference type="Proteomes" id="UP000321926"/>
    </source>
</evidence>
<proteinExistence type="predicted"/>
<dbReference type="SUPFAM" id="SSF160574">
    <property type="entry name" value="BT0923-like"/>
    <property type="match status" value="1"/>
</dbReference>
<dbReference type="Proteomes" id="UP000321926">
    <property type="component" value="Unassembled WGS sequence"/>
</dbReference>
<dbReference type="InterPro" id="IPR021533">
    <property type="entry name" value="PepSY-like"/>
</dbReference>
<keyword evidence="3" id="KW-1185">Reference proteome</keyword>
<name>A0A5C8K7E0_9BACT</name>
<dbReference type="RefSeq" id="WP_147921249.1">
    <property type="nucleotide sequence ID" value="NZ_VRTY01000024.1"/>
</dbReference>
<evidence type="ECO:0000259" key="1">
    <source>
        <dbReference type="Pfam" id="PF11396"/>
    </source>
</evidence>
<reference evidence="2 3" key="1">
    <citation type="submission" date="2019-08" db="EMBL/GenBank/DDBJ databases">
        <authorList>
            <person name="Shi S."/>
        </authorList>
    </citation>
    <scope>NUCLEOTIDE SEQUENCE [LARGE SCALE GENOMIC DNA]</scope>
    <source>
        <strain evidence="2 3">GY10130</strain>
    </source>
</reference>
<comment type="caution">
    <text evidence="2">The sequence shown here is derived from an EMBL/GenBank/DDBJ whole genome shotgun (WGS) entry which is preliminary data.</text>
</comment>